<dbReference type="PANTHER" id="PTHR11909">
    <property type="entry name" value="CASEIN KINASE-RELATED"/>
    <property type="match status" value="1"/>
</dbReference>
<dbReference type="EC" id="2.7.11.1" evidence="1"/>
<dbReference type="InterPro" id="IPR000719">
    <property type="entry name" value="Prot_kinase_dom"/>
</dbReference>
<evidence type="ECO:0000256" key="6">
    <source>
        <dbReference type="SAM" id="MobiDB-lite"/>
    </source>
</evidence>
<sequence length="420" mass="48678">MATHKDRILLNKGQEVDGYTIISLLGQGGFGDVYKVVDSDGKEFAMKTEYLNAPKRALKAEVNIMKKLSGPCFPKVYADGETEALYYLVMELLGPSISDIRRAHQNFIGSEFTYNFALHSLDVIHQFHECGYIHRDIKPSNFLINRNQVYPLMLIDFGLSKPYIDFETGRILPPGNGHYIGTKKYASLNAHRKNDLGRCDDLYSWFYALIEMKKGRLPWRNVRELEDVAKMKEKQTDLLIKPYPELTKIYNYLNKLNFEDEPDYEYLKSIISNEMIGKGYYPENFNWISFYDNETNEEEEEDSNEIFENKGNKENRNIKENREEKESNENKEDSDDHGKNTEPNNVGAINNSNIHSNNESNDQEDQPKQNKSKKHHKNKKNHKHKKAKKTKKSKKTKNRDIDGNDDDSTVDSDGKCCLIS</sequence>
<dbReference type="SUPFAM" id="SSF56112">
    <property type="entry name" value="Protein kinase-like (PK-like)"/>
    <property type="match status" value="1"/>
</dbReference>
<keyword evidence="5" id="KW-0418">Kinase</keyword>
<dbReference type="PROSITE" id="PS00108">
    <property type="entry name" value="PROTEIN_KINASE_ST"/>
    <property type="match status" value="1"/>
</dbReference>
<dbReference type="PROSITE" id="PS50011">
    <property type="entry name" value="PROTEIN_KINASE_DOM"/>
    <property type="match status" value="1"/>
</dbReference>
<comment type="caution">
    <text evidence="8">The sequence shown here is derived from an EMBL/GenBank/DDBJ whole genome shotgun (WGS) entry which is preliminary data.</text>
</comment>
<evidence type="ECO:0000259" key="7">
    <source>
        <dbReference type="PROSITE" id="PS50011"/>
    </source>
</evidence>
<dbReference type="EMBL" id="JAPFFF010000011">
    <property type="protein sequence ID" value="KAK8878041.1"/>
    <property type="molecule type" value="Genomic_DNA"/>
</dbReference>
<keyword evidence="5" id="KW-0808">Transferase</keyword>
<protein>
    <recommendedName>
        <fullName evidence="1">non-specific serine/threonine protein kinase</fullName>
        <ecNumber evidence="1">2.7.11.1</ecNumber>
    </recommendedName>
</protein>
<proteinExistence type="inferred from homology"/>
<dbReference type="InterPro" id="IPR017441">
    <property type="entry name" value="Protein_kinase_ATP_BS"/>
</dbReference>
<feature type="binding site" evidence="4">
    <location>
        <position position="47"/>
    </location>
    <ligand>
        <name>ATP</name>
        <dbReference type="ChEBI" id="CHEBI:30616"/>
    </ligand>
</feature>
<feature type="compositionally biased region" description="Low complexity" evidence="6">
    <location>
        <begin position="349"/>
        <end position="360"/>
    </location>
</feature>
<gene>
    <name evidence="8" type="ORF">M9Y10_004804</name>
</gene>
<organism evidence="8 9">
    <name type="scientific">Tritrichomonas musculus</name>
    <dbReference type="NCBI Taxonomy" id="1915356"/>
    <lineage>
        <taxon>Eukaryota</taxon>
        <taxon>Metamonada</taxon>
        <taxon>Parabasalia</taxon>
        <taxon>Tritrichomonadida</taxon>
        <taxon>Tritrichomonadidae</taxon>
        <taxon>Tritrichomonas</taxon>
    </lineage>
</organism>
<keyword evidence="3 4" id="KW-0067">ATP-binding</keyword>
<evidence type="ECO:0000256" key="3">
    <source>
        <dbReference type="ARBA" id="ARBA00022840"/>
    </source>
</evidence>
<evidence type="ECO:0000256" key="1">
    <source>
        <dbReference type="ARBA" id="ARBA00012513"/>
    </source>
</evidence>
<dbReference type="Pfam" id="PF00069">
    <property type="entry name" value="Pkinase"/>
    <property type="match status" value="1"/>
</dbReference>
<evidence type="ECO:0000313" key="9">
    <source>
        <dbReference type="Proteomes" id="UP001470230"/>
    </source>
</evidence>
<keyword evidence="2 4" id="KW-0547">Nucleotide-binding</keyword>
<keyword evidence="9" id="KW-1185">Reference proteome</keyword>
<dbReference type="InterPro" id="IPR008271">
    <property type="entry name" value="Ser/Thr_kinase_AS"/>
</dbReference>
<feature type="region of interest" description="Disordered" evidence="6">
    <location>
        <begin position="298"/>
        <end position="420"/>
    </location>
</feature>
<dbReference type="SMART" id="SM00220">
    <property type="entry name" value="S_TKc"/>
    <property type="match status" value="1"/>
</dbReference>
<evidence type="ECO:0000313" key="8">
    <source>
        <dbReference type="EMBL" id="KAK8878041.1"/>
    </source>
</evidence>
<feature type="compositionally biased region" description="Basic residues" evidence="6">
    <location>
        <begin position="370"/>
        <end position="397"/>
    </location>
</feature>
<feature type="compositionally biased region" description="Basic and acidic residues" evidence="6">
    <location>
        <begin position="307"/>
        <end position="340"/>
    </location>
</feature>
<dbReference type="Gene3D" id="1.10.510.10">
    <property type="entry name" value="Transferase(Phosphotransferase) domain 1"/>
    <property type="match status" value="1"/>
</dbReference>
<dbReference type="PROSITE" id="PS00107">
    <property type="entry name" value="PROTEIN_KINASE_ATP"/>
    <property type="match status" value="1"/>
</dbReference>
<accession>A0ABR2JJJ8</accession>
<evidence type="ECO:0000256" key="5">
    <source>
        <dbReference type="RuleBase" id="RU000304"/>
    </source>
</evidence>
<dbReference type="InterPro" id="IPR011009">
    <property type="entry name" value="Kinase-like_dom_sf"/>
</dbReference>
<reference evidence="8 9" key="1">
    <citation type="submission" date="2024-04" db="EMBL/GenBank/DDBJ databases">
        <title>Tritrichomonas musculus Genome.</title>
        <authorList>
            <person name="Alves-Ferreira E."/>
            <person name="Grigg M."/>
            <person name="Lorenzi H."/>
            <person name="Galac M."/>
        </authorList>
    </citation>
    <scope>NUCLEOTIDE SEQUENCE [LARGE SCALE GENOMIC DNA]</scope>
    <source>
        <strain evidence="8 9">EAF2021</strain>
    </source>
</reference>
<name>A0ABR2JJJ8_9EUKA</name>
<dbReference type="Proteomes" id="UP001470230">
    <property type="component" value="Unassembled WGS sequence"/>
</dbReference>
<evidence type="ECO:0000256" key="2">
    <source>
        <dbReference type="ARBA" id="ARBA00022741"/>
    </source>
</evidence>
<evidence type="ECO:0000256" key="4">
    <source>
        <dbReference type="PROSITE-ProRule" id="PRU10141"/>
    </source>
</evidence>
<dbReference type="InterPro" id="IPR050235">
    <property type="entry name" value="CK1_Ser-Thr_kinase"/>
</dbReference>
<keyword evidence="5" id="KW-0723">Serine/threonine-protein kinase</keyword>
<feature type="domain" description="Protein kinase" evidence="7">
    <location>
        <begin position="19"/>
        <end position="276"/>
    </location>
</feature>
<comment type="similarity">
    <text evidence="5">Belongs to the protein kinase superfamily.</text>
</comment>